<dbReference type="Gene3D" id="3.30.40.10">
    <property type="entry name" value="Zinc/RING finger domain, C3HC4 (zinc finger)"/>
    <property type="match status" value="1"/>
</dbReference>
<feature type="repeat" description="WD" evidence="3">
    <location>
        <begin position="317"/>
        <end position="341"/>
    </location>
</feature>
<sequence>MLAFDVESDEKKLENETEIFSSSGCYNKDWVLFTNKSEKLNPLVCYICKQIANNAVELHCDEHENAEQVYLFGEECLQSYLKQSNGKCPIQQHEHCEFVKNKSSRQQISDLLVICPRQHDLTKKQLKEWTASGEREGYESQCNYKGKMKEMKDHLDKSCQLISIQHVISLVKELQSQLQTEKLKIEELKEMHLKSNTEIQQLNKQMNALQQGSLNKDSQIIELTKSIQQLKFEMNQTITQLKKQIEQCQSTFDTNTKLNDEIKQLKKEIQFKNDPIHQINVNNNEGKKENDFSHQLLQTKSKSNSTFIDYSTLDDVQLICSGSNDNTVRVWDFDSSKQIQSFNGHSNYVTCVKFSPYHYHNYRQNIICSSSNDKTIRFWDIKHNKRLQIFNQHTSGVCSIKFSSFNGGRYLCSGSSDKTIRLWDVEAFHPLHVFKGHEHVVWCVDISSLQSNNNNNSKSNSIGVIGGNGYTICSGSNDLTVRVWDIETTKQLIVFKGHENNISSVKYGPNELGNIGGANIILSGAQDRSIRLWDIRSVQQIQMFSGHTNAVMEVECSPFVVNNKLDVMDFGEEILCFKFIELKKKIKGNEQKQMVLIYVMVQTKV</sequence>
<dbReference type="InterPro" id="IPR015943">
    <property type="entry name" value="WD40/YVTN_repeat-like_dom_sf"/>
</dbReference>
<feature type="repeat" description="WD" evidence="3">
    <location>
        <begin position="390"/>
        <end position="433"/>
    </location>
</feature>
<feature type="coiled-coil region" evidence="4">
    <location>
        <begin position="171"/>
        <end position="268"/>
    </location>
</feature>
<dbReference type="InterPro" id="IPR013083">
    <property type="entry name" value="Znf_RING/FYVE/PHD"/>
</dbReference>
<dbReference type="PROSITE" id="PS00678">
    <property type="entry name" value="WD_REPEATS_1"/>
    <property type="match status" value="4"/>
</dbReference>
<accession>X6P9Q7</accession>
<dbReference type="CDD" id="cd00200">
    <property type="entry name" value="WD40"/>
    <property type="match status" value="1"/>
</dbReference>
<evidence type="ECO:0000313" key="6">
    <source>
        <dbReference type="Proteomes" id="UP000023152"/>
    </source>
</evidence>
<dbReference type="Proteomes" id="UP000023152">
    <property type="component" value="Unassembled WGS sequence"/>
</dbReference>
<dbReference type="InterPro" id="IPR019775">
    <property type="entry name" value="WD40_repeat_CS"/>
</dbReference>
<dbReference type="PROSITE" id="PS50082">
    <property type="entry name" value="WD_REPEATS_2"/>
    <property type="match status" value="5"/>
</dbReference>
<feature type="repeat" description="WD" evidence="3">
    <location>
        <begin position="342"/>
        <end position="389"/>
    </location>
</feature>
<feature type="repeat" description="WD" evidence="3">
    <location>
        <begin position="468"/>
        <end position="494"/>
    </location>
</feature>
<reference evidence="5 6" key="1">
    <citation type="journal article" date="2013" name="Curr. Biol.">
        <title>The Genome of the Foraminiferan Reticulomyxa filosa.</title>
        <authorList>
            <person name="Glockner G."/>
            <person name="Hulsmann N."/>
            <person name="Schleicher M."/>
            <person name="Noegel A.A."/>
            <person name="Eichinger L."/>
            <person name="Gallinger C."/>
            <person name="Pawlowski J."/>
            <person name="Sierra R."/>
            <person name="Euteneuer U."/>
            <person name="Pillet L."/>
            <person name="Moustafa A."/>
            <person name="Platzer M."/>
            <person name="Groth M."/>
            <person name="Szafranski K."/>
            <person name="Schliwa M."/>
        </authorList>
    </citation>
    <scope>NUCLEOTIDE SEQUENCE [LARGE SCALE GENOMIC DNA]</scope>
</reference>
<dbReference type="AlphaFoldDB" id="X6P9Q7"/>
<name>X6P9Q7_RETFI</name>
<dbReference type="SMART" id="SM00320">
    <property type="entry name" value="WD40"/>
    <property type="match status" value="5"/>
</dbReference>
<gene>
    <name evidence="5" type="ORF">RFI_01773</name>
</gene>
<dbReference type="Pfam" id="PF00400">
    <property type="entry name" value="WD40"/>
    <property type="match status" value="5"/>
</dbReference>
<feature type="repeat" description="WD" evidence="3">
    <location>
        <begin position="495"/>
        <end position="543"/>
    </location>
</feature>
<dbReference type="PROSITE" id="PS50294">
    <property type="entry name" value="WD_REPEATS_REGION"/>
    <property type="match status" value="3"/>
</dbReference>
<evidence type="ECO:0000313" key="5">
    <source>
        <dbReference type="EMBL" id="ETO35290.1"/>
    </source>
</evidence>
<keyword evidence="1 3" id="KW-0853">WD repeat</keyword>
<evidence type="ECO:0000256" key="4">
    <source>
        <dbReference type="SAM" id="Coils"/>
    </source>
</evidence>
<dbReference type="InterPro" id="IPR020472">
    <property type="entry name" value="WD40_PAC1"/>
</dbReference>
<evidence type="ECO:0000256" key="1">
    <source>
        <dbReference type="ARBA" id="ARBA00022574"/>
    </source>
</evidence>
<evidence type="ECO:0000256" key="3">
    <source>
        <dbReference type="PROSITE-ProRule" id="PRU00221"/>
    </source>
</evidence>
<dbReference type="Gene3D" id="2.130.10.10">
    <property type="entry name" value="YVTN repeat-like/Quinoprotein amine dehydrogenase"/>
    <property type="match status" value="2"/>
</dbReference>
<evidence type="ECO:0000256" key="2">
    <source>
        <dbReference type="ARBA" id="ARBA00022737"/>
    </source>
</evidence>
<dbReference type="EMBL" id="ASPP01001768">
    <property type="protein sequence ID" value="ETO35290.1"/>
    <property type="molecule type" value="Genomic_DNA"/>
</dbReference>
<keyword evidence="4" id="KW-0175">Coiled coil</keyword>
<dbReference type="PRINTS" id="PR00320">
    <property type="entry name" value="GPROTEINBRPT"/>
</dbReference>
<dbReference type="PANTHER" id="PTHR19848">
    <property type="entry name" value="WD40 REPEAT PROTEIN"/>
    <property type="match status" value="1"/>
</dbReference>
<keyword evidence="2" id="KW-0677">Repeat</keyword>
<dbReference type="InterPro" id="IPR001680">
    <property type="entry name" value="WD40_rpt"/>
</dbReference>
<dbReference type="PANTHER" id="PTHR19848:SF8">
    <property type="entry name" value="F-BOX AND WD REPEAT DOMAIN CONTAINING 7"/>
    <property type="match status" value="1"/>
</dbReference>
<dbReference type="SUPFAM" id="SSF50978">
    <property type="entry name" value="WD40 repeat-like"/>
    <property type="match status" value="1"/>
</dbReference>
<dbReference type="InterPro" id="IPR036322">
    <property type="entry name" value="WD40_repeat_dom_sf"/>
</dbReference>
<protein>
    <submittedName>
        <fullName evidence="5">Uncharacterized protein</fullName>
    </submittedName>
</protein>
<proteinExistence type="predicted"/>
<keyword evidence="6" id="KW-1185">Reference proteome</keyword>
<organism evidence="5 6">
    <name type="scientific">Reticulomyxa filosa</name>
    <dbReference type="NCBI Taxonomy" id="46433"/>
    <lineage>
        <taxon>Eukaryota</taxon>
        <taxon>Sar</taxon>
        <taxon>Rhizaria</taxon>
        <taxon>Retaria</taxon>
        <taxon>Foraminifera</taxon>
        <taxon>Monothalamids</taxon>
        <taxon>Reticulomyxidae</taxon>
        <taxon>Reticulomyxa</taxon>
    </lineage>
</organism>
<comment type="caution">
    <text evidence="5">The sequence shown here is derived from an EMBL/GenBank/DDBJ whole genome shotgun (WGS) entry which is preliminary data.</text>
</comment>